<feature type="chain" id="PRO_5035187105" evidence="1">
    <location>
        <begin position="26"/>
        <end position="370"/>
    </location>
</feature>
<sequence>MRTTYLAAVLAAATLSTALTTPAGAAVVGAPAAPAPGGPPTALSAGGDGDRTEVAWHRGHGQLAVSAAEASGWSTPREIARPGLVRQTALLTRPDGGAEVLALADDRHNRRQLSSVARSADGTWSPLQPVPADAASATAFAAVPVGAADLDVVYVAQKEARTVSRRAGVWSPQRTLGGASEGVGVTAVHHRGRTEAFWISGGGLQTSVRAAADGAWSPPTVVPAGMTFETVNAVTGADGSLDLVGVTRKRLVGAVRRDASGTWEETRFPQSDGDELREARGVRVGSRLHVLTAGRDGMLRVTTRSGDAWGRTTHLGSARDLGGSQSPFTTGLLGAASSGTTVEVLTFAQGINRVGGDEHGWTPQRRVLPF</sequence>
<dbReference type="Proteomes" id="UP000662200">
    <property type="component" value="Unassembled WGS sequence"/>
</dbReference>
<organism evidence="2 3">
    <name type="scientific">Pilimelia terevasa</name>
    <dbReference type="NCBI Taxonomy" id="53372"/>
    <lineage>
        <taxon>Bacteria</taxon>
        <taxon>Bacillati</taxon>
        <taxon>Actinomycetota</taxon>
        <taxon>Actinomycetes</taxon>
        <taxon>Micromonosporales</taxon>
        <taxon>Micromonosporaceae</taxon>
        <taxon>Pilimelia</taxon>
    </lineage>
</organism>
<feature type="signal peptide" evidence="1">
    <location>
        <begin position="1"/>
        <end position="25"/>
    </location>
</feature>
<accession>A0A8J3FKM7</accession>
<dbReference type="RefSeq" id="WP_189114185.1">
    <property type="nucleotide sequence ID" value="NZ_BMQC01000006.1"/>
</dbReference>
<reference evidence="2" key="1">
    <citation type="journal article" date="2014" name="Int. J. Syst. Evol. Microbiol.">
        <title>Complete genome sequence of Corynebacterium casei LMG S-19264T (=DSM 44701T), isolated from a smear-ripened cheese.</title>
        <authorList>
            <consortium name="US DOE Joint Genome Institute (JGI-PGF)"/>
            <person name="Walter F."/>
            <person name="Albersmeier A."/>
            <person name="Kalinowski J."/>
            <person name="Ruckert C."/>
        </authorList>
    </citation>
    <scope>NUCLEOTIDE SEQUENCE</scope>
    <source>
        <strain evidence="2">JCM 3091</strain>
    </source>
</reference>
<gene>
    <name evidence="2" type="ORF">GCM10010124_22330</name>
</gene>
<evidence type="ECO:0000256" key="1">
    <source>
        <dbReference type="SAM" id="SignalP"/>
    </source>
</evidence>
<protein>
    <submittedName>
        <fullName evidence="2">Uncharacterized protein</fullName>
    </submittedName>
</protein>
<comment type="caution">
    <text evidence="2">The sequence shown here is derived from an EMBL/GenBank/DDBJ whole genome shotgun (WGS) entry which is preliminary data.</text>
</comment>
<proteinExistence type="predicted"/>
<dbReference type="Gene3D" id="2.120.10.70">
    <property type="entry name" value="Fucose-specific lectin"/>
    <property type="match status" value="1"/>
</dbReference>
<keyword evidence="1" id="KW-0732">Signal</keyword>
<keyword evidence="3" id="KW-1185">Reference proteome</keyword>
<name>A0A8J3FKM7_9ACTN</name>
<reference evidence="2" key="2">
    <citation type="submission" date="2020-09" db="EMBL/GenBank/DDBJ databases">
        <authorList>
            <person name="Sun Q."/>
            <person name="Ohkuma M."/>
        </authorList>
    </citation>
    <scope>NUCLEOTIDE SEQUENCE</scope>
    <source>
        <strain evidence="2">JCM 3091</strain>
    </source>
</reference>
<dbReference type="SUPFAM" id="SSF89372">
    <property type="entry name" value="Fucose-specific lectin"/>
    <property type="match status" value="2"/>
</dbReference>
<dbReference type="EMBL" id="BMQC01000006">
    <property type="protein sequence ID" value="GGK29114.1"/>
    <property type="molecule type" value="Genomic_DNA"/>
</dbReference>
<dbReference type="AlphaFoldDB" id="A0A8J3FKM7"/>
<evidence type="ECO:0000313" key="3">
    <source>
        <dbReference type="Proteomes" id="UP000662200"/>
    </source>
</evidence>
<evidence type="ECO:0000313" key="2">
    <source>
        <dbReference type="EMBL" id="GGK29114.1"/>
    </source>
</evidence>